<comment type="catalytic activity">
    <reaction evidence="10">
        <text>5-amino-1-(5-phospho-beta-D-ribosyl)imidazole + S-adenosyl-L-methionine = 4-amino-2-methyl-5-(phosphooxymethyl)pyrimidine + CO + 5'-deoxyadenosine + formate + L-methionine + 3 H(+)</text>
        <dbReference type="Rhea" id="RHEA:24840"/>
        <dbReference type="ChEBI" id="CHEBI:15378"/>
        <dbReference type="ChEBI" id="CHEBI:15740"/>
        <dbReference type="ChEBI" id="CHEBI:17245"/>
        <dbReference type="ChEBI" id="CHEBI:17319"/>
        <dbReference type="ChEBI" id="CHEBI:57844"/>
        <dbReference type="ChEBI" id="CHEBI:58354"/>
        <dbReference type="ChEBI" id="CHEBI:59789"/>
        <dbReference type="ChEBI" id="CHEBI:137981"/>
        <dbReference type="EC" id="4.1.99.17"/>
    </reaction>
</comment>
<dbReference type="Gene3D" id="3.20.20.540">
    <property type="entry name" value="Radical SAM ThiC family, central domain"/>
    <property type="match status" value="1"/>
</dbReference>
<keyword evidence="6 10" id="KW-0784">Thiamine biosynthesis</keyword>
<feature type="binding site" evidence="10">
    <location>
        <position position="100"/>
    </location>
    <ligand>
        <name>substrate</name>
    </ligand>
</feature>
<feature type="binding site" evidence="10">
    <location>
        <position position="416"/>
    </location>
    <ligand>
        <name>[4Fe-4S] cluster</name>
        <dbReference type="ChEBI" id="CHEBI:49883"/>
        <note>4Fe-4S-S-AdoMet</note>
    </ligand>
</feature>
<dbReference type="InterPro" id="IPR002817">
    <property type="entry name" value="ThiC/BzaA/B"/>
</dbReference>
<gene>
    <name evidence="10 11" type="primary">thiC</name>
    <name evidence="11" type="ORF">HA254_02660</name>
</gene>
<feature type="binding site" evidence="10">
    <location>
        <position position="411"/>
    </location>
    <ligand>
        <name>[4Fe-4S] cluster</name>
        <dbReference type="ChEBI" id="CHEBI:49883"/>
        <note>4Fe-4S-S-AdoMet</note>
    </ligand>
</feature>
<evidence type="ECO:0000256" key="10">
    <source>
        <dbReference type="HAMAP-Rule" id="MF_00089"/>
    </source>
</evidence>
<organism evidence="11 12">
    <name type="scientific">Candidatus Iainarchaeum sp</name>
    <dbReference type="NCBI Taxonomy" id="3101447"/>
    <lineage>
        <taxon>Archaea</taxon>
        <taxon>Candidatus Iainarchaeota</taxon>
        <taxon>Candidatus Iainarchaeia</taxon>
        <taxon>Candidatus Iainarchaeales</taxon>
        <taxon>Candidatus Iainarchaeaceae</taxon>
        <taxon>Candidatus Iainarchaeum</taxon>
    </lineage>
</organism>
<comment type="pathway">
    <text evidence="10">Cofactor biosynthesis; thiamine diphosphate biosynthesis.</text>
</comment>
<dbReference type="GO" id="GO:0051539">
    <property type="term" value="F:4 iron, 4 sulfur cluster binding"/>
    <property type="evidence" value="ECO:0007669"/>
    <property type="project" value="UniProtKB-KW"/>
</dbReference>
<dbReference type="UniPathway" id="UPA00060"/>
<dbReference type="EMBL" id="DUGC01000046">
    <property type="protein sequence ID" value="HIH09550.1"/>
    <property type="molecule type" value="Genomic_DNA"/>
</dbReference>
<evidence type="ECO:0000256" key="4">
    <source>
        <dbReference type="ARBA" id="ARBA00022723"/>
    </source>
</evidence>
<feature type="binding site" evidence="10">
    <location>
        <position position="164"/>
    </location>
    <ligand>
        <name>substrate</name>
    </ligand>
</feature>
<feature type="binding site" evidence="10">
    <location>
        <position position="291"/>
    </location>
    <ligand>
        <name>substrate</name>
    </ligand>
</feature>
<dbReference type="GO" id="GO:0009228">
    <property type="term" value="P:thiamine biosynthetic process"/>
    <property type="evidence" value="ECO:0007669"/>
    <property type="project" value="UniProtKB-UniRule"/>
</dbReference>
<feature type="binding site" evidence="10">
    <location>
        <position position="129"/>
    </location>
    <ligand>
        <name>substrate</name>
    </ligand>
</feature>
<feature type="binding site" evidence="10">
    <location>
        <position position="268"/>
    </location>
    <ligand>
        <name>Zn(2+)</name>
        <dbReference type="ChEBI" id="CHEBI:29105"/>
    </ligand>
</feature>
<evidence type="ECO:0000256" key="5">
    <source>
        <dbReference type="ARBA" id="ARBA00022833"/>
    </source>
</evidence>
<reference evidence="12" key="1">
    <citation type="journal article" date="2020" name="bioRxiv">
        <title>A rank-normalized archaeal taxonomy based on genome phylogeny resolves widespread incomplete and uneven classifications.</title>
        <authorList>
            <person name="Rinke C."/>
            <person name="Chuvochina M."/>
            <person name="Mussig A.J."/>
            <person name="Chaumeil P.-A."/>
            <person name="Waite D.W."/>
            <person name="Whitman W.B."/>
            <person name="Parks D.H."/>
            <person name="Hugenholtz P."/>
        </authorList>
    </citation>
    <scope>NUCLEOTIDE SEQUENCE [LARGE SCALE GENOMIC DNA]</scope>
</reference>
<keyword evidence="2 10" id="KW-0004">4Fe-4S</keyword>
<evidence type="ECO:0000256" key="1">
    <source>
        <dbReference type="ARBA" id="ARBA00003175"/>
    </source>
</evidence>
<name>A0A7J4IXH0_9ARCH</name>
<keyword evidence="7 10" id="KW-0408">Iron</keyword>
<comment type="function">
    <text evidence="1 10">Catalyzes the synthesis of the hydroxymethylpyrimidine phosphate (HMP-P) moiety of thiamine from aminoimidazole ribotide (AIR) in a radical S-adenosyl-L-methionine (SAM)-dependent reaction.</text>
</comment>
<dbReference type="GO" id="GO:0070284">
    <property type="term" value="F:phosphomethylpyrimidine synthase activity"/>
    <property type="evidence" value="ECO:0007669"/>
    <property type="project" value="UniProtKB-EC"/>
</dbReference>
<dbReference type="EC" id="4.1.99.17" evidence="10"/>
<comment type="similarity">
    <text evidence="10">Belongs to the ThiC family.</text>
</comment>
<keyword evidence="5 10" id="KW-0862">Zinc</keyword>
<dbReference type="InterPro" id="IPR038521">
    <property type="entry name" value="ThiC/Bza_core_dom"/>
</dbReference>
<evidence type="ECO:0000256" key="8">
    <source>
        <dbReference type="ARBA" id="ARBA00023014"/>
    </source>
</evidence>
<dbReference type="HAMAP" id="MF_00089">
    <property type="entry name" value="ThiC"/>
    <property type="match status" value="1"/>
</dbReference>
<evidence type="ECO:0000256" key="6">
    <source>
        <dbReference type="ARBA" id="ARBA00022977"/>
    </source>
</evidence>
<feature type="binding site" evidence="10">
    <location>
        <position position="408"/>
    </location>
    <ligand>
        <name>[4Fe-4S] cluster</name>
        <dbReference type="ChEBI" id="CHEBI:49883"/>
        <note>4Fe-4S-S-AdoMet</note>
    </ligand>
</feature>
<proteinExistence type="inferred from homology"/>
<dbReference type="GO" id="GO:0009229">
    <property type="term" value="P:thiamine diphosphate biosynthetic process"/>
    <property type="evidence" value="ECO:0007669"/>
    <property type="project" value="UniProtKB-UniRule"/>
</dbReference>
<dbReference type="InterPro" id="IPR037509">
    <property type="entry name" value="ThiC"/>
</dbReference>
<evidence type="ECO:0000313" key="11">
    <source>
        <dbReference type="EMBL" id="HIH09550.1"/>
    </source>
</evidence>
<dbReference type="GO" id="GO:0008270">
    <property type="term" value="F:zinc ion binding"/>
    <property type="evidence" value="ECO:0007669"/>
    <property type="project" value="UniProtKB-UniRule"/>
</dbReference>
<dbReference type="AlphaFoldDB" id="A0A7J4IXH0"/>
<keyword evidence="9 10" id="KW-0456">Lyase</keyword>
<dbReference type="NCBIfam" id="TIGR00190">
    <property type="entry name" value="thiC"/>
    <property type="match status" value="1"/>
</dbReference>
<dbReference type="SFLD" id="SFLDF00407">
    <property type="entry name" value="phosphomethylpyrimidine_syntha"/>
    <property type="match status" value="1"/>
</dbReference>
<dbReference type="Pfam" id="PF01964">
    <property type="entry name" value="ThiC_Rad_SAM"/>
    <property type="match status" value="1"/>
</dbReference>
<dbReference type="Gene3D" id="6.10.250.620">
    <property type="match status" value="1"/>
</dbReference>
<comment type="caution">
    <text evidence="11">The sequence shown here is derived from an EMBL/GenBank/DDBJ whole genome shotgun (WGS) entry which is preliminary data.</text>
</comment>
<dbReference type="FunFam" id="3.20.20.540:FF:000001">
    <property type="entry name" value="Phosphomethylpyrimidine synthase"/>
    <property type="match status" value="1"/>
</dbReference>
<dbReference type="PANTHER" id="PTHR30557">
    <property type="entry name" value="THIAMINE BIOSYNTHESIS PROTEIN THIC"/>
    <property type="match status" value="1"/>
</dbReference>
<evidence type="ECO:0000256" key="2">
    <source>
        <dbReference type="ARBA" id="ARBA00022485"/>
    </source>
</evidence>
<keyword evidence="4 10" id="KW-0479">Metal-binding</keyword>
<sequence length="470" mass="51876">MTMVTQMQLAADGKVSEEMEIVAQKENFDSKKLRREIAAGRIIIPANKVHLKKGLVPIGIGKGLSTKINANIGASRVRACIDEELEKVRICMKYGADTAMDLSTGGNLDEIRSAIIGEATIPIGTVPVYQVVEEKGTIDDLTADDFLQVIEKQARQGVDYMTIHAGILLKHLPLTKGRITGVVSRGGSIMQRWMSVHKTQNPLYSVYGQILDIFADYDVTVSLGDSLRPGCVHDATDRAQIAELKTLGELTKKTWKKGVQVMVEGPGHIPMHEIRLNVDLQKKYCHGAPFYVLGPLVTDISPGYDHISSAIGAAMAGYYGADYLCYVTPKEHLGLPDADDVREGIIAYKIAAHAADIAKGIKGARERDDELSRARYAMDWERQFALSLDPERAKEYRTKDLSAGADFCSMCGPDFCSMRLDQKTRGLETYNERRVGEKRAHKYAKAENDGSFMEVDELFSKKSEKGNGKK</sequence>
<feature type="binding site" evidence="10">
    <location>
        <position position="332"/>
    </location>
    <ligand>
        <name>Zn(2+)</name>
        <dbReference type="ChEBI" id="CHEBI:29105"/>
    </ligand>
</feature>
<evidence type="ECO:0000256" key="7">
    <source>
        <dbReference type="ARBA" id="ARBA00023004"/>
    </source>
</evidence>
<dbReference type="SFLD" id="SFLDS00113">
    <property type="entry name" value="Radical_SAM_Phosphomethylpyrim"/>
    <property type="match status" value="1"/>
</dbReference>
<dbReference type="SFLD" id="SFLDG01114">
    <property type="entry name" value="phosphomethylpyrimidine_syntha"/>
    <property type="match status" value="1"/>
</dbReference>
<feature type="binding site" evidence="10">
    <location>
        <begin position="184"/>
        <end position="186"/>
    </location>
    <ligand>
        <name>substrate</name>
    </ligand>
</feature>
<dbReference type="Proteomes" id="UP000565078">
    <property type="component" value="Unassembled WGS sequence"/>
</dbReference>
<dbReference type="PANTHER" id="PTHR30557:SF1">
    <property type="entry name" value="PHOSPHOMETHYLPYRIMIDINE SYNTHASE, CHLOROPLASTIC"/>
    <property type="match status" value="1"/>
</dbReference>
<dbReference type="NCBIfam" id="NF009895">
    <property type="entry name" value="PRK13352.1"/>
    <property type="match status" value="1"/>
</dbReference>
<feature type="binding site" evidence="10">
    <location>
        <position position="71"/>
    </location>
    <ligand>
        <name>substrate</name>
    </ligand>
</feature>
<evidence type="ECO:0000256" key="3">
    <source>
        <dbReference type="ARBA" id="ARBA00022691"/>
    </source>
</evidence>
<evidence type="ECO:0000256" key="9">
    <source>
        <dbReference type="ARBA" id="ARBA00023239"/>
    </source>
</evidence>
<protein>
    <recommendedName>
        <fullName evidence="10">Phosphomethylpyrimidine synthase</fullName>
        <ecNumber evidence="10">4.1.99.17</ecNumber>
    </recommendedName>
    <alternativeName>
        <fullName evidence="10">Hydroxymethylpyrimidine phosphate synthase</fullName>
        <shortName evidence="10">HMP-P synthase</shortName>
        <shortName evidence="10">HMP-phosphate synthase</shortName>
        <shortName evidence="10">HMPP synthase</shortName>
    </alternativeName>
    <alternativeName>
        <fullName evidence="10">Thiamine biosynthesis protein ThiC</fullName>
    </alternativeName>
</protein>
<evidence type="ECO:0000313" key="12">
    <source>
        <dbReference type="Proteomes" id="UP000565078"/>
    </source>
</evidence>
<keyword evidence="3 10" id="KW-0949">S-adenosyl-L-methionine</keyword>
<comment type="cofactor">
    <cofactor evidence="10">
        <name>[4Fe-4S] cluster</name>
        <dbReference type="ChEBI" id="CHEBI:49883"/>
    </cofactor>
    <text evidence="10">Binds 1 [4Fe-4S] cluster per subunit. The cluster is coordinated with 3 cysteines and an exchangeable S-adenosyl-L-methionine.</text>
</comment>
<accession>A0A7J4IXH0</accession>
<keyword evidence="8 10" id="KW-0411">Iron-sulfur</keyword>
<feature type="binding site" evidence="10">
    <location>
        <begin position="225"/>
        <end position="228"/>
    </location>
    <ligand>
        <name>substrate</name>
    </ligand>
</feature>
<feature type="binding site" evidence="10">
    <location>
        <position position="264"/>
    </location>
    <ligand>
        <name>substrate</name>
    </ligand>
</feature>